<feature type="region of interest" description="Disordered" evidence="1">
    <location>
        <begin position="1"/>
        <end position="62"/>
    </location>
</feature>
<feature type="compositionally biased region" description="Basic and acidic residues" evidence="1">
    <location>
        <begin position="50"/>
        <end position="62"/>
    </location>
</feature>
<evidence type="ECO:0000256" key="1">
    <source>
        <dbReference type="SAM" id="MobiDB-lite"/>
    </source>
</evidence>
<gene>
    <name evidence="2" type="ORF">BO78DRAFT_22252</name>
</gene>
<keyword evidence="3" id="KW-1185">Reference proteome</keyword>
<protein>
    <submittedName>
        <fullName evidence="2">Uncharacterized protein</fullName>
    </submittedName>
</protein>
<sequence length="133" mass="14925">MLRSFGWSRDRSESPSTRPSTRVRYHSRGPGCTRIATQSPDKVALSNKRPPIESDPKEHIRSDSTIRLHLPDRSYRRRRIDTDDACSAQPGRYDTISCFGPHGEVPPSEDPGPVWVRSPEIAGIAGICWVISE</sequence>
<dbReference type="EMBL" id="KZ826325">
    <property type="protein sequence ID" value="PYI09754.1"/>
    <property type="molecule type" value="Genomic_DNA"/>
</dbReference>
<organism evidence="2 3">
    <name type="scientific">Aspergillus sclerotiicarbonarius (strain CBS 121057 / IBT 28362)</name>
    <dbReference type="NCBI Taxonomy" id="1448318"/>
    <lineage>
        <taxon>Eukaryota</taxon>
        <taxon>Fungi</taxon>
        <taxon>Dikarya</taxon>
        <taxon>Ascomycota</taxon>
        <taxon>Pezizomycotina</taxon>
        <taxon>Eurotiomycetes</taxon>
        <taxon>Eurotiomycetidae</taxon>
        <taxon>Eurotiales</taxon>
        <taxon>Aspergillaceae</taxon>
        <taxon>Aspergillus</taxon>
        <taxon>Aspergillus subgen. Circumdati</taxon>
    </lineage>
</organism>
<dbReference type="Proteomes" id="UP000248423">
    <property type="component" value="Unassembled WGS sequence"/>
</dbReference>
<evidence type="ECO:0000313" key="3">
    <source>
        <dbReference type="Proteomes" id="UP000248423"/>
    </source>
</evidence>
<accession>A0A319EY22</accession>
<dbReference type="AlphaFoldDB" id="A0A319EY22"/>
<dbReference type="VEuPathDB" id="FungiDB:BO78DRAFT_22252"/>
<proteinExistence type="predicted"/>
<name>A0A319EY22_ASPSB</name>
<reference evidence="2 3" key="1">
    <citation type="submission" date="2018-02" db="EMBL/GenBank/DDBJ databases">
        <title>The genomes of Aspergillus section Nigri reveals drivers in fungal speciation.</title>
        <authorList>
            <consortium name="DOE Joint Genome Institute"/>
            <person name="Vesth T.C."/>
            <person name="Nybo J."/>
            <person name="Theobald S."/>
            <person name="Brandl J."/>
            <person name="Frisvad J.C."/>
            <person name="Nielsen K.F."/>
            <person name="Lyhne E.K."/>
            <person name="Kogle M.E."/>
            <person name="Kuo A."/>
            <person name="Riley R."/>
            <person name="Clum A."/>
            <person name="Nolan M."/>
            <person name="Lipzen A."/>
            <person name="Salamov A."/>
            <person name="Henrissat B."/>
            <person name="Wiebenga A."/>
            <person name="De vries R.P."/>
            <person name="Grigoriev I.V."/>
            <person name="Mortensen U.H."/>
            <person name="Andersen M.R."/>
            <person name="Baker S.E."/>
        </authorList>
    </citation>
    <scope>NUCLEOTIDE SEQUENCE [LARGE SCALE GENOMIC DNA]</scope>
    <source>
        <strain evidence="2 3">CBS 121057</strain>
    </source>
</reference>
<evidence type="ECO:0000313" key="2">
    <source>
        <dbReference type="EMBL" id="PYI09754.1"/>
    </source>
</evidence>